<dbReference type="SUPFAM" id="SSF50249">
    <property type="entry name" value="Nucleic acid-binding proteins"/>
    <property type="match status" value="1"/>
</dbReference>
<protein>
    <recommendedName>
        <fullName evidence="2">DNA ligase (ATP)</fullName>
        <ecNumber evidence="2">6.5.1.1</ecNumber>
    </recommendedName>
</protein>
<organism evidence="7 8">
    <name type="scientific">Jatrophihabitans cynanchi</name>
    <dbReference type="NCBI Taxonomy" id="2944128"/>
    <lineage>
        <taxon>Bacteria</taxon>
        <taxon>Bacillati</taxon>
        <taxon>Actinomycetota</taxon>
        <taxon>Actinomycetes</taxon>
        <taxon>Jatrophihabitantales</taxon>
        <taxon>Jatrophihabitantaceae</taxon>
        <taxon>Jatrophihabitans</taxon>
    </lineage>
</organism>
<dbReference type="SUPFAM" id="SSF56091">
    <property type="entry name" value="DNA ligase/mRNA capping enzyme, catalytic domain"/>
    <property type="match status" value="1"/>
</dbReference>
<evidence type="ECO:0000256" key="3">
    <source>
        <dbReference type="ARBA" id="ARBA00022598"/>
    </source>
</evidence>
<dbReference type="EMBL" id="CP097463">
    <property type="protein sequence ID" value="WAX56463.1"/>
    <property type="molecule type" value="Genomic_DNA"/>
</dbReference>
<dbReference type="InterPro" id="IPR014144">
    <property type="entry name" value="LigD_PE_domain"/>
</dbReference>
<dbReference type="InterPro" id="IPR014146">
    <property type="entry name" value="LigD_ligase_dom"/>
</dbReference>
<gene>
    <name evidence="7" type="primary">ligD</name>
    <name evidence="7" type="ORF">M6B22_18280</name>
</gene>
<dbReference type="NCBIfam" id="TIGR02779">
    <property type="entry name" value="NHEJ_ligase_lig"/>
    <property type="match status" value="1"/>
</dbReference>
<accession>A0ABY7JVW4</accession>
<reference evidence="7" key="1">
    <citation type="submission" date="2022-05" db="EMBL/GenBank/DDBJ databases">
        <title>Jatrophihabitans sp. SB3-54 whole genome sequence.</title>
        <authorList>
            <person name="Suh M.K."/>
            <person name="Eom M.K."/>
            <person name="Kim J.S."/>
            <person name="Kim H.S."/>
            <person name="Do H.E."/>
            <person name="Shin Y.K."/>
            <person name="Lee J.-S."/>
        </authorList>
    </citation>
    <scope>NUCLEOTIDE SEQUENCE</scope>
    <source>
        <strain evidence="7">SB3-54</strain>
    </source>
</reference>
<dbReference type="InterPro" id="IPR012340">
    <property type="entry name" value="NA-bd_OB-fold"/>
</dbReference>
<dbReference type="RefSeq" id="WP_269442996.1">
    <property type="nucleotide sequence ID" value="NZ_CP097463.1"/>
</dbReference>
<dbReference type="Pfam" id="PF13298">
    <property type="entry name" value="LigD_N"/>
    <property type="match status" value="1"/>
</dbReference>
<dbReference type="EC" id="6.5.1.1" evidence="2"/>
<comment type="similarity">
    <text evidence="1">Belongs to the ATP-dependent DNA ligase family.</text>
</comment>
<dbReference type="NCBIfam" id="TIGR02777">
    <property type="entry name" value="LigD_PE_dom"/>
    <property type="match status" value="1"/>
</dbReference>
<dbReference type="Proteomes" id="UP001164693">
    <property type="component" value="Chromosome"/>
</dbReference>
<evidence type="ECO:0000256" key="5">
    <source>
        <dbReference type="SAM" id="MobiDB-lite"/>
    </source>
</evidence>
<evidence type="ECO:0000256" key="4">
    <source>
        <dbReference type="ARBA" id="ARBA00034003"/>
    </source>
</evidence>
<dbReference type="InterPro" id="IPR012310">
    <property type="entry name" value="DNA_ligase_ATP-dep_cent"/>
</dbReference>
<dbReference type="PROSITE" id="PS00333">
    <property type="entry name" value="DNA_LIGASE_A2"/>
    <property type="match status" value="1"/>
</dbReference>
<evidence type="ECO:0000256" key="1">
    <source>
        <dbReference type="ARBA" id="ARBA00007572"/>
    </source>
</evidence>
<sequence>MDALGEYRRKRDPKSTDEPMPRTKGKQGGNSFVVQEHHASSLHWDFRLERDGVLVSWAVPKGLPPDPKVNHLAVHVEDHPLEYATFEGTIGAGQYGAGAVSIWDRGSYDTEKWTDREVKVVLHGERVQGRFVLFRTRGKNWMMHRMDAPATPDWQALPTQLTPMLATPGSLPPSSTGWAFEMKWDGVRALARVDGGRIALISRNDKDMTVSYPELRALGEQLGSTQVLLDGEIVSFDAAGRPSFAQLQRRMHVASASAAARLARTDPVVLLIFDLLHLDGRSLLDVPYRERRELLAGLDLSGDSWQTPPAFDGSGSAAMQASKANGLEGVVAKRLESRYTPGKRSRDWVKVKNFRTQEVVIGGWTQGKGRRAGSIGALLLGLPDHGGLRYIGQVGTGFTEQMLDDLAGRLRRIERKTSPFAPDVPRADAKDATWVSPKLVGEVAYAEWTGTERLRHPSWRGLRPDKAPGDVVRED</sequence>
<dbReference type="PANTHER" id="PTHR45674">
    <property type="entry name" value="DNA LIGASE 1/3 FAMILY MEMBER"/>
    <property type="match status" value="1"/>
</dbReference>
<feature type="region of interest" description="Disordered" evidence="5">
    <location>
        <begin position="1"/>
        <end position="29"/>
    </location>
</feature>
<evidence type="ECO:0000313" key="7">
    <source>
        <dbReference type="EMBL" id="WAX56463.1"/>
    </source>
</evidence>
<dbReference type="Gene3D" id="2.40.50.140">
    <property type="entry name" value="Nucleic acid-binding proteins"/>
    <property type="match status" value="1"/>
</dbReference>
<dbReference type="InterPro" id="IPR016059">
    <property type="entry name" value="DNA_ligase_ATP-dep_CS"/>
</dbReference>
<feature type="domain" description="ATP-dependent DNA ligase family profile" evidence="6">
    <location>
        <begin position="268"/>
        <end position="384"/>
    </location>
</feature>
<evidence type="ECO:0000313" key="8">
    <source>
        <dbReference type="Proteomes" id="UP001164693"/>
    </source>
</evidence>
<dbReference type="Gene3D" id="3.30.470.30">
    <property type="entry name" value="DNA ligase/mRNA capping enzyme"/>
    <property type="match status" value="1"/>
</dbReference>
<dbReference type="CDD" id="cd07971">
    <property type="entry name" value="OBF_DNA_ligase_LigD"/>
    <property type="match status" value="1"/>
</dbReference>
<dbReference type="PROSITE" id="PS50160">
    <property type="entry name" value="DNA_LIGASE_A3"/>
    <property type="match status" value="1"/>
</dbReference>
<dbReference type="Pfam" id="PF04679">
    <property type="entry name" value="DNA_ligase_A_C"/>
    <property type="match status" value="1"/>
</dbReference>
<feature type="compositionally biased region" description="Basic and acidic residues" evidence="5">
    <location>
        <begin position="1"/>
        <end position="21"/>
    </location>
</feature>
<dbReference type="GO" id="GO:0016874">
    <property type="term" value="F:ligase activity"/>
    <property type="evidence" value="ECO:0007669"/>
    <property type="project" value="UniProtKB-KW"/>
</dbReference>
<evidence type="ECO:0000256" key="2">
    <source>
        <dbReference type="ARBA" id="ARBA00012727"/>
    </source>
</evidence>
<dbReference type="InterPro" id="IPR050191">
    <property type="entry name" value="ATP-dep_DNA_ligase"/>
</dbReference>
<dbReference type="InterPro" id="IPR012309">
    <property type="entry name" value="DNA_ligase_ATP-dep_C"/>
</dbReference>
<dbReference type="CDD" id="cd07906">
    <property type="entry name" value="Adenylation_DNA_ligase_LigD_LigC"/>
    <property type="match status" value="1"/>
</dbReference>
<keyword evidence="3 7" id="KW-0436">Ligase</keyword>
<keyword evidence="8" id="KW-1185">Reference proteome</keyword>
<dbReference type="PANTHER" id="PTHR45674:SF4">
    <property type="entry name" value="DNA LIGASE 1"/>
    <property type="match status" value="1"/>
</dbReference>
<dbReference type="PROSITE" id="PS00697">
    <property type="entry name" value="DNA_LIGASE_A1"/>
    <property type="match status" value="1"/>
</dbReference>
<dbReference type="Pfam" id="PF01068">
    <property type="entry name" value="DNA_ligase_A_M"/>
    <property type="match status" value="1"/>
</dbReference>
<name>A0ABY7JVW4_9ACTN</name>
<dbReference type="Gene3D" id="3.30.1490.70">
    <property type="match status" value="1"/>
</dbReference>
<comment type="catalytic activity">
    <reaction evidence="4">
        <text>ATP + (deoxyribonucleotide)n-3'-hydroxyl + 5'-phospho-(deoxyribonucleotide)m = (deoxyribonucleotide)n+m + AMP + diphosphate.</text>
        <dbReference type="EC" id="6.5.1.1"/>
    </reaction>
</comment>
<evidence type="ECO:0000259" key="6">
    <source>
        <dbReference type="PROSITE" id="PS50160"/>
    </source>
</evidence>
<proteinExistence type="inferred from homology"/>